<feature type="transmembrane region" description="Helical" evidence="1">
    <location>
        <begin position="20"/>
        <end position="40"/>
    </location>
</feature>
<keyword evidence="1" id="KW-0472">Membrane</keyword>
<feature type="transmembrane region" description="Helical" evidence="1">
    <location>
        <begin position="101"/>
        <end position="119"/>
    </location>
</feature>
<name>A0ABT4CEK7_9ACTN</name>
<evidence type="ECO:0000256" key="1">
    <source>
        <dbReference type="SAM" id="Phobius"/>
    </source>
</evidence>
<gene>
    <name evidence="2" type="ORF">NYO98_11010</name>
</gene>
<dbReference type="EMBL" id="JAPPUX010000003">
    <property type="protein sequence ID" value="MCY4726806.1"/>
    <property type="molecule type" value="Genomic_DNA"/>
</dbReference>
<feature type="transmembrane region" description="Helical" evidence="1">
    <location>
        <begin position="46"/>
        <end position="64"/>
    </location>
</feature>
<organism evidence="2 3">
    <name type="scientific">Nocardioides pini</name>
    <dbReference type="NCBI Taxonomy" id="2975053"/>
    <lineage>
        <taxon>Bacteria</taxon>
        <taxon>Bacillati</taxon>
        <taxon>Actinomycetota</taxon>
        <taxon>Actinomycetes</taxon>
        <taxon>Propionibacteriales</taxon>
        <taxon>Nocardioidaceae</taxon>
        <taxon>Nocardioides</taxon>
    </lineage>
</organism>
<keyword evidence="1" id="KW-0812">Transmembrane</keyword>
<sequence>MTESSHREAGSANVHPRIAVTLALILAVSGIICAGVAIAAADDGDASALFSTMAIAGWASGTLAYRRRRPGPFQGWLGYVPILLMLLGAAGGSYAYGRGMASTWVVVSLLLPVALGYALEARMDGKREPLVEGRRKRSSDAVGARR</sequence>
<dbReference type="RefSeq" id="WP_268111722.1">
    <property type="nucleotide sequence ID" value="NZ_JAPPUX010000003.1"/>
</dbReference>
<evidence type="ECO:0000313" key="3">
    <source>
        <dbReference type="Proteomes" id="UP001074726"/>
    </source>
</evidence>
<keyword evidence="1" id="KW-1133">Transmembrane helix</keyword>
<evidence type="ECO:0000313" key="2">
    <source>
        <dbReference type="EMBL" id="MCY4726806.1"/>
    </source>
</evidence>
<evidence type="ECO:0008006" key="4">
    <source>
        <dbReference type="Google" id="ProtNLM"/>
    </source>
</evidence>
<reference evidence="2" key="1">
    <citation type="submission" date="2022-08" db="EMBL/GenBank/DDBJ databases">
        <title>Genome sequencing of Nocardioides sp. STR2.</title>
        <authorList>
            <person name="So Y."/>
        </authorList>
    </citation>
    <scope>NUCLEOTIDE SEQUENCE</scope>
    <source>
        <strain evidence="2">STR2</strain>
    </source>
</reference>
<comment type="caution">
    <text evidence="2">The sequence shown here is derived from an EMBL/GenBank/DDBJ whole genome shotgun (WGS) entry which is preliminary data.</text>
</comment>
<protein>
    <recommendedName>
        <fullName evidence="4">Integral membrane protein</fullName>
    </recommendedName>
</protein>
<keyword evidence="3" id="KW-1185">Reference proteome</keyword>
<proteinExistence type="predicted"/>
<accession>A0ABT4CEK7</accession>
<dbReference type="Proteomes" id="UP001074726">
    <property type="component" value="Unassembled WGS sequence"/>
</dbReference>
<feature type="transmembrane region" description="Helical" evidence="1">
    <location>
        <begin position="76"/>
        <end position="95"/>
    </location>
</feature>